<name>A0ABD3HWC6_9MARC</name>
<dbReference type="AlphaFoldDB" id="A0ABD3HWC6"/>
<proteinExistence type="predicted"/>
<evidence type="ECO:0000313" key="2">
    <source>
        <dbReference type="EMBL" id="KAL3694376.1"/>
    </source>
</evidence>
<organism evidence="2 3">
    <name type="scientific">Riccia sorocarpa</name>
    <dbReference type="NCBI Taxonomy" id="122646"/>
    <lineage>
        <taxon>Eukaryota</taxon>
        <taxon>Viridiplantae</taxon>
        <taxon>Streptophyta</taxon>
        <taxon>Embryophyta</taxon>
        <taxon>Marchantiophyta</taxon>
        <taxon>Marchantiopsida</taxon>
        <taxon>Marchantiidae</taxon>
        <taxon>Marchantiales</taxon>
        <taxon>Ricciaceae</taxon>
        <taxon>Riccia</taxon>
    </lineage>
</organism>
<dbReference type="EMBL" id="JBJQOH010000003">
    <property type="protein sequence ID" value="KAL3694376.1"/>
    <property type="molecule type" value="Genomic_DNA"/>
</dbReference>
<sequence>MRQRDREARIPQQQPPMYQERILRKRVDGEDVGHGSRQRYRRLPSPPAPTACPTVERRQLRCRLAEAPPVALIASAEEEAQKQKVQKGML</sequence>
<feature type="region of interest" description="Disordered" evidence="1">
    <location>
        <begin position="1"/>
        <end position="54"/>
    </location>
</feature>
<feature type="compositionally biased region" description="Basic and acidic residues" evidence="1">
    <location>
        <begin position="21"/>
        <end position="34"/>
    </location>
</feature>
<evidence type="ECO:0000256" key="1">
    <source>
        <dbReference type="SAM" id="MobiDB-lite"/>
    </source>
</evidence>
<comment type="caution">
    <text evidence="2">The sequence shown here is derived from an EMBL/GenBank/DDBJ whole genome shotgun (WGS) entry which is preliminary data.</text>
</comment>
<keyword evidence="3" id="KW-1185">Reference proteome</keyword>
<protein>
    <submittedName>
        <fullName evidence="2">Uncharacterized protein</fullName>
    </submittedName>
</protein>
<accession>A0ABD3HWC6</accession>
<evidence type="ECO:0000313" key="3">
    <source>
        <dbReference type="Proteomes" id="UP001633002"/>
    </source>
</evidence>
<reference evidence="2 3" key="1">
    <citation type="submission" date="2024-09" db="EMBL/GenBank/DDBJ databases">
        <title>Chromosome-scale assembly of Riccia sorocarpa.</title>
        <authorList>
            <person name="Paukszto L."/>
        </authorList>
    </citation>
    <scope>NUCLEOTIDE SEQUENCE [LARGE SCALE GENOMIC DNA]</scope>
    <source>
        <strain evidence="2">LP-2024</strain>
        <tissue evidence="2">Aerial parts of the thallus</tissue>
    </source>
</reference>
<dbReference type="Proteomes" id="UP001633002">
    <property type="component" value="Unassembled WGS sequence"/>
</dbReference>
<gene>
    <name evidence="2" type="ORF">R1sor_008027</name>
</gene>